<evidence type="ECO:0000256" key="4">
    <source>
        <dbReference type="ARBA" id="ARBA00022989"/>
    </source>
</evidence>
<evidence type="ECO:0000256" key="5">
    <source>
        <dbReference type="ARBA" id="ARBA00023136"/>
    </source>
</evidence>
<dbReference type="InterPro" id="IPR011701">
    <property type="entry name" value="MFS"/>
</dbReference>
<feature type="transmembrane region" description="Helical" evidence="7">
    <location>
        <begin position="314"/>
        <end position="333"/>
    </location>
</feature>
<keyword evidence="4 7" id="KW-1133">Transmembrane helix</keyword>
<feature type="transmembrane region" description="Helical" evidence="7">
    <location>
        <begin position="126"/>
        <end position="147"/>
    </location>
</feature>
<dbReference type="Proteomes" id="UP000319663">
    <property type="component" value="Unassembled WGS sequence"/>
</dbReference>
<feature type="transmembrane region" description="Helical" evidence="7">
    <location>
        <begin position="214"/>
        <end position="234"/>
    </location>
</feature>
<evidence type="ECO:0000256" key="7">
    <source>
        <dbReference type="SAM" id="Phobius"/>
    </source>
</evidence>
<dbReference type="Pfam" id="PF07690">
    <property type="entry name" value="MFS_1"/>
    <property type="match status" value="1"/>
</dbReference>
<dbReference type="InterPro" id="IPR036259">
    <property type="entry name" value="MFS_trans_sf"/>
</dbReference>
<feature type="transmembrane region" description="Helical" evidence="7">
    <location>
        <begin position="188"/>
        <end position="208"/>
    </location>
</feature>
<name>A0A507QQ79_MONPU</name>
<accession>A0A507QQ79</accession>
<dbReference type="AlphaFoldDB" id="A0A507QQ79"/>
<dbReference type="SUPFAM" id="SSF103473">
    <property type="entry name" value="MFS general substrate transporter"/>
    <property type="match status" value="1"/>
</dbReference>
<dbReference type="CDD" id="cd17323">
    <property type="entry name" value="MFS_Tpo1_MDR_like"/>
    <property type="match status" value="1"/>
</dbReference>
<feature type="transmembrane region" description="Helical" evidence="7">
    <location>
        <begin position="353"/>
        <end position="370"/>
    </location>
</feature>
<dbReference type="STRING" id="5098.A0A507QQ79"/>
<organism evidence="9 10">
    <name type="scientific">Monascus purpureus</name>
    <name type="common">Red mold</name>
    <name type="synonym">Monascus anka</name>
    <dbReference type="NCBI Taxonomy" id="5098"/>
    <lineage>
        <taxon>Eukaryota</taxon>
        <taxon>Fungi</taxon>
        <taxon>Dikarya</taxon>
        <taxon>Ascomycota</taxon>
        <taxon>Pezizomycotina</taxon>
        <taxon>Eurotiomycetes</taxon>
        <taxon>Eurotiomycetidae</taxon>
        <taxon>Eurotiales</taxon>
        <taxon>Aspergillaceae</taxon>
        <taxon>Monascus</taxon>
    </lineage>
</organism>
<proteinExistence type="inferred from homology"/>
<dbReference type="PANTHER" id="PTHR23502">
    <property type="entry name" value="MAJOR FACILITATOR SUPERFAMILY"/>
    <property type="match status" value="1"/>
</dbReference>
<feature type="transmembrane region" description="Helical" evidence="7">
    <location>
        <begin position="95"/>
        <end position="114"/>
    </location>
</feature>
<protein>
    <recommendedName>
        <fullName evidence="8">Major facilitator superfamily (MFS) profile domain-containing protein</fullName>
    </recommendedName>
</protein>
<feature type="transmembrane region" description="Helical" evidence="7">
    <location>
        <begin position="153"/>
        <end position="176"/>
    </location>
</feature>
<keyword evidence="3 7" id="KW-0812">Transmembrane</keyword>
<comment type="caution">
    <text evidence="9">The sequence shown here is derived from an EMBL/GenBank/DDBJ whole genome shotgun (WGS) entry which is preliminary data.</text>
</comment>
<dbReference type="Gene3D" id="1.20.1250.20">
    <property type="entry name" value="MFS general substrate transporter like domains"/>
    <property type="match status" value="1"/>
</dbReference>
<comment type="similarity">
    <text evidence="2">Belongs to the major facilitator superfamily.</text>
</comment>
<evidence type="ECO:0000259" key="8">
    <source>
        <dbReference type="PROSITE" id="PS50850"/>
    </source>
</evidence>
<feature type="transmembrane region" description="Helical" evidence="7">
    <location>
        <begin position="58"/>
        <end position="75"/>
    </location>
</feature>
<keyword evidence="10" id="KW-1185">Reference proteome</keyword>
<evidence type="ECO:0000313" key="10">
    <source>
        <dbReference type="Proteomes" id="UP000319663"/>
    </source>
</evidence>
<reference evidence="9 10" key="1">
    <citation type="submission" date="2019-06" db="EMBL/GenBank/DDBJ databases">
        <title>Wine fermentation using esterase from Monascus purpureus.</title>
        <authorList>
            <person name="Geng C."/>
            <person name="Zhang Y."/>
        </authorList>
    </citation>
    <scope>NUCLEOTIDE SEQUENCE [LARGE SCALE GENOMIC DNA]</scope>
    <source>
        <strain evidence="9">HQ1</strain>
    </source>
</reference>
<evidence type="ECO:0000256" key="2">
    <source>
        <dbReference type="ARBA" id="ARBA00008335"/>
    </source>
</evidence>
<feature type="transmembrane region" description="Helical" evidence="7">
    <location>
        <begin position="390"/>
        <end position="411"/>
    </location>
</feature>
<dbReference type="PANTHER" id="PTHR23502:SF134">
    <property type="entry name" value="MAJOR FACILITATOR SUPERFAMILY (MFS) PROFILE DOMAIN-CONTAINING PROTEIN-RELATED"/>
    <property type="match status" value="1"/>
</dbReference>
<dbReference type="InterPro" id="IPR020846">
    <property type="entry name" value="MFS_dom"/>
</dbReference>
<feature type="domain" description="Major facilitator superfamily (MFS) profile" evidence="8">
    <location>
        <begin position="60"/>
        <end position="510"/>
    </location>
</feature>
<dbReference type="EMBL" id="VIFY01000163">
    <property type="protein sequence ID" value="TQB69254.1"/>
    <property type="molecule type" value="Genomic_DNA"/>
</dbReference>
<dbReference type="GO" id="GO:0022857">
    <property type="term" value="F:transmembrane transporter activity"/>
    <property type="evidence" value="ECO:0007669"/>
    <property type="project" value="InterPro"/>
</dbReference>
<dbReference type="GO" id="GO:0005886">
    <property type="term" value="C:plasma membrane"/>
    <property type="evidence" value="ECO:0007669"/>
    <property type="project" value="UniProtKB-SubCell"/>
</dbReference>
<keyword evidence="5 7" id="KW-0472">Membrane</keyword>
<feature type="region of interest" description="Disordered" evidence="6">
    <location>
        <begin position="519"/>
        <end position="540"/>
    </location>
</feature>
<sequence>MVHDEAQDPVANEPITFLPLDFHTELPLPAREITTPDLTPPNLRQYGSPYEWPFHKKASIMTVSCISTMFASFAASSYGPALSQLTAEFHVSKVAIFLGVTMFTAGFAVGPMPLSPFSEVQGRKPVFVATAFLFLVCQVCTSVTRSYPGLLVARFFAGVGGSTFSTMVGGIVADIYHSETRNMPMSMFAGSSLFGIGFGPLICGFVAQHTTWRWIFYFQSIIAGMICLSVLLFFPETRSTVVLRKKAKVLNDWYEKLEQAGYYGHKVPVEGTEGKTTVQRIRWIVAEDEGRTTLGRLIIISLYRPFKFLFTEPVVFFFSLWMAFSWAVLYMNISAVPMVFQVRYGFSLENSNAVFTSSCVACILATILAITQDRLAERIPNWNTVPEQRLYFSCVESCMLPIGLFMFGWTSEYGVHWIVPTIAIGINTVGIFSIYLAVFNYFADTYNQYASSTIAAQSFCRNMLGGAFPLVSRQLFHNLGYGPASSLLGGIAVLLTFVPWVLVFFGPTIRSKSKLASAMNDKPASEAKTLPQDGNGSTEV</sequence>
<evidence type="ECO:0000313" key="9">
    <source>
        <dbReference type="EMBL" id="TQB69254.1"/>
    </source>
</evidence>
<evidence type="ECO:0000256" key="6">
    <source>
        <dbReference type="SAM" id="MobiDB-lite"/>
    </source>
</evidence>
<dbReference type="FunFam" id="1.20.1250.20:FF:000082">
    <property type="entry name" value="MFS multidrug transporter, putative"/>
    <property type="match status" value="1"/>
</dbReference>
<dbReference type="PROSITE" id="PS50850">
    <property type="entry name" value="MFS"/>
    <property type="match status" value="1"/>
</dbReference>
<evidence type="ECO:0000256" key="3">
    <source>
        <dbReference type="ARBA" id="ARBA00022692"/>
    </source>
</evidence>
<feature type="transmembrane region" description="Helical" evidence="7">
    <location>
        <begin position="417"/>
        <end position="442"/>
    </location>
</feature>
<evidence type="ECO:0000256" key="1">
    <source>
        <dbReference type="ARBA" id="ARBA00004651"/>
    </source>
</evidence>
<comment type="subcellular location">
    <subcellularLocation>
        <location evidence="1">Cell membrane</location>
        <topology evidence="1">Multi-pass membrane protein</topology>
    </subcellularLocation>
</comment>
<gene>
    <name evidence="9" type="ORF">MPDQ_002123</name>
</gene>
<feature type="transmembrane region" description="Helical" evidence="7">
    <location>
        <begin position="484"/>
        <end position="505"/>
    </location>
</feature>